<evidence type="ECO:0000313" key="4">
    <source>
        <dbReference type="EMBL" id="TFY66923.1"/>
    </source>
</evidence>
<comment type="caution">
    <text evidence="4">The sequence shown here is derived from an EMBL/GenBank/DDBJ whole genome shotgun (WGS) entry which is preliminary data.</text>
</comment>
<accession>A0A4Y9YZ78</accession>
<keyword evidence="5" id="KW-1185">Reference proteome</keyword>
<dbReference type="SUPFAM" id="SSF159245">
    <property type="entry name" value="AttH-like"/>
    <property type="match status" value="1"/>
</dbReference>
<evidence type="ECO:0000256" key="1">
    <source>
        <dbReference type="SAM" id="SignalP"/>
    </source>
</evidence>
<reference evidence="4 5" key="1">
    <citation type="submission" date="2019-02" db="EMBL/GenBank/DDBJ databases">
        <title>Genome sequencing of the rare red list fungi Dentipellis fragilis.</title>
        <authorList>
            <person name="Buettner E."/>
            <person name="Kellner H."/>
        </authorList>
    </citation>
    <scope>NUCLEOTIDE SEQUENCE [LARGE SCALE GENOMIC DNA]</scope>
    <source>
        <strain evidence="4 5">DSM 105465</strain>
    </source>
</reference>
<evidence type="ECO:0008006" key="6">
    <source>
        <dbReference type="Google" id="ProtNLM"/>
    </source>
</evidence>
<protein>
    <recommendedName>
        <fullName evidence="6">AttH domain-containing protein</fullName>
    </recommendedName>
</protein>
<evidence type="ECO:0000313" key="5">
    <source>
        <dbReference type="Proteomes" id="UP000298327"/>
    </source>
</evidence>
<dbReference type="EMBL" id="SEOQ01000208">
    <property type="protein sequence ID" value="TFY66923.1"/>
    <property type="molecule type" value="Genomic_DNA"/>
</dbReference>
<evidence type="ECO:0000259" key="3">
    <source>
        <dbReference type="Pfam" id="PF25581"/>
    </source>
</evidence>
<feature type="signal peptide" evidence="1">
    <location>
        <begin position="1"/>
        <end position="23"/>
    </location>
</feature>
<dbReference type="InterPro" id="IPR057722">
    <property type="entry name" value="AsqO/PenF-like_C"/>
</dbReference>
<feature type="domain" description="AsqO/PenF-like C-terminal" evidence="3">
    <location>
        <begin position="236"/>
        <end position="363"/>
    </location>
</feature>
<dbReference type="Proteomes" id="UP000298327">
    <property type="component" value="Unassembled WGS sequence"/>
</dbReference>
<organism evidence="4 5">
    <name type="scientific">Dentipellis fragilis</name>
    <dbReference type="NCBI Taxonomy" id="205917"/>
    <lineage>
        <taxon>Eukaryota</taxon>
        <taxon>Fungi</taxon>
        <taxon>Dikarya</taxon>
        <taxon>Basidiomycota</taxon>
        <taxon>Agaricomycotina</taxon>
        <taxon>Agaricomycetes</taxon>
        <taxon>Russulales</taxon>
        <taxon>Hericiaceae</taxon>
        <taxon>Dentipellis</taxon>
    </lineage>
</organism>
<dbReference type="AlphaFoldDB" id="A0A4Y9YZ78"/>
<keyword evidence="1" id="KW-0732">Signal</keyword>
<dbReference type="STRING" id="205917.A0A4Y9YZ78"/>
<feature type="domain" description="Diels-Alderase N-terminal" evidence="2">
    <location>
        <begin position="38"/>
        <end position="225"/>
    </location>
</feature>
<name>A0A4Y9YZ78_9AGAM</name>
<dbReference type="InterPro" id="IPR056402">
    <property type="entry name" value="DA_N"/>
</dbReference>
<dbReference type="Pfam" id="PF25581">
    <property type="entry name" value="AsqO_C"/>
    <property type="match status" value="1"/>
</dbReference>
<proteinExistence type="predicted"/>
<dbReference type="OrthoDB" id="5344254at2759"/>
<gene>
    <name evidence="4" type="ORF">EVG20_g4170</name>
</gene>
<feature type="chain" id="PRO_5021477297" description="AttH domain-containing protein" evidence="1">
    <location>
        <begin position="24"/>
        <end position="374"/>
    </location>
</feature>
<dbReference type="Pfam" id="PF24137">
    <property type="entry name" value="DA_N"/>
    <property type="match status" value="1"/>
</dbReference>
<evidence type="ECO:0000259" key="2">
    <source>
        <dbReference type="Pfam" id="PF24137"/>
    </source>
</evidence>
<sequence>MVKLTSFLSLGATLGALLTSALAAAPAFDGQYIQANASNNAVEWWWASVIADAEGSNPPPTFHILFYQGYAVQFGPRDPSLPEYYIDIKGYYPNGTTIDAVIPAASGDVVTHGQDVRGTWGTVGSFHTAADFSTFTIKFTAPDFGLTGSVSFQSKAGHHFGCNTTSSPYFSGAIPKGTKLSTTEDLLWNQLGWATTIPGGQATVDIVYKGSPLKFTGAGYHDANWSPQPLNDIVTTTWYFGSGRVGPYDFSYVSATPINSTLVLNTGYISRNGVVLQNQCSVEGKKSRDISTITPYGSATDTGLTVPTGYILQYVLANGEKITFNLTAQGENPDLSIYHRWVGTAVGGKEGENVEGLSIFEWLNPGLVPYTPSN</sequence>